<dbReference type="PROSITE" id="PS51421">
    <property type="entry name" value="RAS"/>
    <property type="match status" value="1"/>
</dbReference>
<protein>
    <recommendedName>
        <fullName evidence="7">Ras-related protein RABD1</fullName>
    </recommendedName>
</protein>
<proteinExistence type="evidence at transcript level"/>
<dbReference type="GO" id="GO:0003924">
    <property type="term" value="F:GTPase activity"/>
    <property type="evidence" value="ECO:0007669"/>
    <property type="project" value="InterPro"/>
</dbReference>
<dbReference type="GO" id="GO:0012505">
    <property type="term" value="C:endomembrane system"/>
    <property type="evidence" value="ECO:0007669"/>
    <property type="project" value="UniProtKB-SubCell"/>
</dbReference>
<comment type="similarity">
    <text evidence="1">Belongs to the small GTPase superfamily. Rab family.</text>
</comment>
<feature type="compositionally biased region" description="Polar residues" evidence="5">
    <location>
        <begin position="104"/>
        <end position="116"/>
    </location>
</feature>
<sequence length="116" mass="12826">MESFNNVKQWLDEIDRYANDSVRKLLVGNKCDLAENRAVDTSVAQAYAEEVGIPFLETSAKESINVEEAFLAMSAAIKKSKAGSQAALERKPSNVVQMKGRPIQQEQQKSSRCCST</sequence>
<dbReference type="FunFam" id="3.40.50.300:FF:001447">
    <property type="entry name" value="Ras-related protein Rab-1B"/>
    <property type="match status" value="1"/>
</dbReference>
<dbReference type="PRINTS" id="PR00449">
    <property type="entry name" value="RASTRNSFRMNG"/>
</dbReference>
<dbReference type="PROSITE" id="PS51419">
    <property type="entry name" value="RAB"/>
    <property type="match status" value="1"/>
</dbReference>
<keyword evidence="3" id="KW-0342">GTP-binding</keyword>
<dbReference type="SUPFAM" id="SSF52540">
    <property type="entry name" value="P-loop containing nucleoside triphosphate hydrolases"/>
    <property type="match status" value="1"/>
</dbReference>
<dbReference type="SMART" id="SM00173">
    <property type="entry name" value="RAS"/>
    <property type="match status" value="1"/>
</dbReference>
<evidence type="ECO:0000256" key="3">
    <source>
        <dbReference type="ARBA" id="ARBA00023134"/>
    </source>
</evidence>
<evidence type="ECO:0000256" key="5">
    <source>
        <dbReference type="SAM" id="MobiDB-lite"/>
    </source>
</evidence>
<dbReference type="InterPro" id="IPR027417">
    <property type="entry name" value="P-loop_NTPase"/>
</dbReference>
<keyword evidence="2" id="KW-0547">Nucleotide-binding</keyword>
<name>C0PJ49_MAIZE</name>
<comment type="subcellular location">
    <subcellularLocation>
        <location evidence="4">Endomembrane system</location>
        <topology evidence="4">Lipid-anchor</topology>
    </subcellularLocation>
</comment>
<evidence type="ECO:0008006" key="7">
    <source>
        <dbReference type="Google" id="ProtNLM"/>
    </source>
</evidence>
<evidence type="ECO:0000256" key="2">
    <source>
        <dbReference type="ARBA" id="ARBA00022741"/>
    </source>
</evidence>
<feature type="region of interest" description="Disordered" evidence="5">
    <location>
        <begin position="82"/>
        <end position="116"/>
    </location>
</feature>
<dbReference type="InterPro" id="IPR001806">
    <property type="entry name" value="Small_GTPase"/>
</dbReference>
<dbReference type="InterPro" id="IPR050227">
    <property type="entry name" value="Rab"/>
</dbReference>
<accession>C0PJ49</accession>
<dbReference type="ExpressionAtlas" id="C0PJ49">
    <property type="expression patterns" value="baseline"/>
</dbReference>
<evidence type="ECO:0000256" key="4">
    <source>
        <dbReference type="ARBA" id="ARBA00037868"/>
    </source>
</evidence>
<reference evidence="6" key="1">
    <citation type="journal article" date="2009" name="PLoS Genet.">
        <title>Sequencing, mapping, and analysis of 27,455 maize full-length cDNAs.</title>
        <authorList>
            <person name="Soderlund C."/>
            <person name="Descour A."/>
            <person name="Kudrna D."/>
            <person name="Bomhoff M."/>
            <person name="Boyd L."/>
            <person name="Currie J."/>
            <person name="Angelova A."/>
            <person name="Collura K."/>
            <person name="Wissotski M."/>
            <person name="Ashley E."/>
            <person name="Morrow D."/>
            <person name="Fernandes J."/>
            <person name="Walbot V."/>
            <person name="Yu Y."/>
        </authorList>
    </citation>
    <scope>NUCLEOTIDE SEQUENCE</scope>
    <source>
        <strain evidence="6">B73</strain>
    </source>
</reference>
<dbReference type="SMART" id="SM00175">
    <property type="entry name" value="RAB"/>
    <property type="match status" value="1"/>
</dbReference>
<dbReference type="Gene3D" id="3.40.50.300">
    <property type="entry name" value="P-loop containing nucleotide triphosphate hydrolases"/>
    <property type="match status" value="1"/>
</dbReference>
<organism evidence="6">
    <name type="scientific">Zea mays</name>
    <name type="common">Maize</name>
    <dbReference type="NCBI Taxonomy" id="4577"/>
    <lineage>
        <taxon>Eukaryota</taxon>
        <taxon>Viridiplantae</taxon>
        <taxon>Streptophyta</taxon>
        <taxon>Embryophyta</taxon>
        <taxon>Tracheophyta</taxon>
        <taxon>Spermatophyta</taxon>
        <taxon>Magnoliopsida</taxon>
        <taxon>Liliopsida</taxon>
        <taxon>Poales</taxon>
        <taxon>Poaceae</taxon>
        <taxon>PACMAD clade</taxon>
        <taxon>Panicoideae</taxon>
        <taxon>Andropogonodae</taxon>
        <taxon>Andropogoneae</taxon>
        <taxon>Tripsacinae</taxon>
        <taxon>Zea</taxon>
    </lineage>
</organism>
<dbReference type="AlphaFoldDB" id="C0PJ49"/>
<dbReference type="Pfam" id="PF00071">
    <property type="entry name" value="Ras"/>
    <property type="match status" value="1"/>
</dbReference>
<dbReference type="GO" id="GO:0005525">
    <property type="term" value="F:GTP binding"/>
    <property type="evidence" value="ECO:0007669"/>
    <property type="project" value="UniProtKB-KW"/>
</dbReference>
<dbReference type="PANTHER" id="PTHR47977">
    <property type="entry name" value="RAS-RELATED PROTEIN RAB"/>
    <property type="match status" value="1"/>
</dbReference>
<evidence type="ECO:0000256" key="1">
    <source>
        <dbReference type="ARBA" id="ARBA00006270"/>
    </source>
</evidence>
<dbReference type="EMBL" id="BT068318">
    <property type="protein sequence ID" value="ACN35215.1"/>
    <property type="molecule type" value="mRNA"/>
</dbReference>
<evidence type="ECO:0000313" key="6">
    <source>
        <dbReference type="EMBL" id="ACN35215.1"/>
    </source>
</evidence>